<protein>
    <submittedName>
        <fullName evidence="1">Protein YhfH</fullName>
    </submittedName>
</protein>
<dbReference type="Pfam" id="PF14149">
    <property type="entry name" value="YhfH"/>
    <property type="match status" value="1"/>
</dbReference>
<dbReference type="EMBL" id="CP126114">
    <property type="protein sequence ID" value="WHY84243.1"/>
    <property type="molecule type" value="Genomic_DNA"/>
</dbReference>
<evidence type="ECO:0000313" key="1">
    <source>
        <dbReference type="EMBL" id="WHY84243.1"/>
    </source>
</evidence>
<reference evidence="1" key="1">
    <citation type="submission" date="2023-05" db="EMBL/GenBank/DDBJ databases">
        <title>Comparative genomics of Bacillaceae isolates and their secondary metabolite potential.</title>
        <authorList>
            <person name="Song L."/>
            <person name="Nielsen L.J."/>
            <person name="Mohite O."/>
            <person name="Xu X."/>
            <person name="Weber T."/>
            <person name="Kovacs A.T."/>
        </authorList>
    </citation>
    <scope>NUCLEOTIDE SEQUENCE</scope>
    <source>
        <strain evidence="1">XLM17</strain>
    </source>
</reference>
<evidence type="ECO:0000313" key="2">
    <source>
        <dbReference type="Proteomes" id="UP001178288"/>
    </source>
</evidence>
<dbReference type="KEGG" id="nnv:QNH39_16410"/>
<dbReference type="InterPro" id="IPR025432">
    <property type="entry name" value="YhfH-like"/>
</dbReference>
<keyword evidence="2" id="KW-1185">Reference proteome</keyword>
<accession>A0AA95MP47</accession>
<dbReference type="RefSeq" id="WP_007086707.1">
    <property type="nucleotide sequence ID" value="NZ_CP126114.1"/>
</dbReference>
<name>A0AA95MP47_9BACI</name>
<sequence>MLMSPVEFFRNLPKKECPECGQHIMEEQAESYLMECDRCLSKREE</sequence>
<dbReference type="AlphaFoldDB" id="A0AA95MP47"/>
<gene>
    <name evidence="1" type="primary">yhfH</name>
    <name evidence="1" type="ORF">QNH39_16410</name>
</gene>
<dbReference type="Proteomes" id="UP001178288">
    <property type="component" value="Chromosome"/>
</dbReference>
<proteinExistence type="predicted"/>
<organism evidence="1 2">
    <name type="scientific">Neobacillus novalis</name>
    <dbReference type="NCBI Taxonomy" id="220687"/>
    <lineage>
        <taxon>Bacteria</taxon>
        <taxon>Bacillati</taxon>
        <taxon>Bacillota</taxon>
        <taxon>Bacilli</taxon>
        <taxon>Bacillales</taxon>
        <taxon>Bacillaceae</taxon>
        <taxon>Neobacillus</taxon>
    </lineage>
</organism>